<dbReference type="Gene3D" id="2.30.40.10">
    <property type="entry name" value="Urease, subunit C, domain 1"/>
    <property type="match status" value="1"/>
</dbReference>
<gene>
    <name evidence="3" type="ORF">NDO55_01370</name>
</gene>
<dbReference type="InterPro" id="IPR051781">
    <property type="entry name" value="Metallo-dep_Hydrolase"/>
</dbReference>
<dbReference type="Proteomes" id="UP001155128">
    <property type="component" value="Unassembled WGS sequence"/>
</dbReference>
<evidence type="ECO:0000313" key="4">
    <source>
        <dbReference type="Proteomes" id="UP001155128"/>
    </source>
</evidence>
<dbReference type="InterPro" id="IPR006680">
    <property type="entry name" value="Amidohydro-rel"/>
</dbReference>
<dbReference type="InterPro" id="IPR057744">
    <property type="entry name" value="OTAase-like"/>
</dbReference>
<dbReference type="InterPro" id="IPR032466">
    <property type="entry name" value="Metal_Hydrolase"/>
</dbReference>
<dbReference type="Pfam" id="PF01979">
    <property type="entry name" value="Amidohydro_1"/>
    <property type="match status" value="1"/>
</dbReference>
<accession>A0A9X2EEC2</accession>
<evidence type="ECO:0000259" key="2">
    <source>
        <dbReference type="Pfam" id="PF01979"/>
    </source>
</evidence>
<comment type="caution">
    <text evidence="3">The sequence shown here is derived from an EMBL/GenBank/DDBJ whole genome shotgun (WGS) entry which is preliminary data.</text>
</comment>
<organism evidence="3 4">
    <name type="scientific">Sphingomicrobium sediminis</name>
    <dbReference type="NCBI Taxonomy" id="2950949"/>
    <lineage>
        <taxon>Bacteria</taxon>
        <taxon>Pseudomonadati</taxon>
        <taxon>Pseudomonadota</taxon>
        <taxon>Alphaproteobacteria</taxon>
        <taxon>Sphingomonadales</taxon>
        <taxon>Sphingomonadaceae</taxon>
        <taxon>Sphingomicrobium</taxon>
    </lineage>
</organism>
<proteinExistence type="predicted"/>
<name>A0A9X2EEC2_9SPHN</name>
<feature type="domain" description="Amidohydrolase-related" evidence="2">
    <location>
        <begin position="73"/>
        <end position="420"/>
    </location>
</feature>
<dbReference type="EMBL" id="JAMSHT010000001">
    <property type="protein sequence ID" value="MCM8556468.1"/>
    <property type="molecule type" value="Genomic_DNA"/>
</dbReference>
<feature type="chain" id="PRO_5040886031" evidence="1">
    <location>
        <begin position="22"/>
        <end position="427"/>
    </location>
</feature>
<dbReference type="SUPFAM" id="SSF51338">
    <property type="entry name" value="Composite domain of metallo-dependent hydrolases"/>
    <property type="match status" value="1"/>
</dbReference>
<dbReference type="AlphaFoldDB" id="A0A9X2EEC2"/>
<dbReference type="CDD" id="cd01299">
    <property type="entry name" value="Met_dep_hydrolase_A"/>
    <property type="match status" value="1"/>
</dbReference>
<dbReference type="GO" id="GO:0016810">
    <property type="term" value="F:hydrolase activity, acting on carbon-nitrogen (but not peptide) bonds"/>
    <property type="evidence" value="ECO:0007669"/>
    <property type="project" value="InterPro"/>
</dbReference>
<sequence length="427" mass="44555">MKKLLLAAASAMALTATPAFAQDTILAGNLIADASEGASGPATIIVDKGRIVSITPGLDAPRQGTVYDLSDKTVMPGMIDMHVHLSGDPSGEFWRSATTPFEWNTVLGVKNARITLEAGFTTVRDVGSRGQHSVFALRRGTAEWVIPGPRIIAAGPSLAIIGGHGDVNGFLPEINEALDRGYNCTGPTECAAKVRLASQNGSDLIKITATGGVLSQQGRGLGAHFTLEEMKAIVDTAASLGINVAAHAHGARGIELAAEAGVSTIEHGTFADEAALEVMAENGTYFVPTLLAFRGVSEMMAEGAYTPVVNAKIREVMPQVGKPIRMAIEMGVPIAYGTDAGVFDHGRNAEELQMLVDAGMSPQGAIESATLVAARALGMENEIGRIAVGYSADIIAFDGDPYADVTVLEDVDWVMVRGRTLADSAND</sequence>
<dbReference type="Gene3D" id="3.20.20.140">
    <property type="entry name" value="Metal-dependent hydrolases"/>
    <property type="match status" value="1"/>
</dbReference>
<feature type="signal peptide" evidence="1">
    <location>
        <begin position="1"/>
        <end position="21"/>
    </location>
</feature>
<dbReference type="SUPFAM" id="SSF51556">
    <property type="entry name" value="Metallo-dependent hydrolases"/>
    <property type="match status" value="1"/>
</dbReference>
<dbReference type="PANTHER" id="PTHR43135:SF3">
    <property type="entry name" value="ALPHA-D-RIBOSE 1-METHYLPHOSPHONATE 5-TRIPHOSPHATE DIPHOSPHATASE"/>
    <property type="match status" value="1"/>
</dbReference>
<dbReference type="InterPro" id="IPR011059">
    <property type="entry name" value="Metal-dep_hydrolase_composite"/>
</dbReference>
<keyword evidence="4" id="KW-1185">Reference proteome</keyword>
<reference evidence="3" key="1">
    <citation type="submission" date="2022-06" db="EMBL/GenBank/DDBJ databases">
        <title>Sphingomicrobium sedimins sp. nov., a marine bacterium isolated from tidal flat.</title>
        <authorList>
            <person name="Kim C.-H."/>
            <person name="Yoo Y."/>
            <person name="Kim J.-J."/>
        </authorList>
    </citation>
    <scope>NUCLEOTIDE SEQUENCE</scope>
    <source>
        <strain evidence="3">GRR-S6-50</strain>
    </source>
</reference>
<dbReference type="PANTHER" id="PTHR43135">
    <property type="entry name" value="ALPHA-D-RIBOSE 1-METHYLPHOSPHONATE 5-TRIPHOSPHATE DIPHOSPHATASE"/>
    <property type="match status" value="1"/>
</dbReference>
<protein>
    <submittedName>
        <fullName evidence="3">Amidohydrolase family protein</fullName>
    </submittedName>
</protein>
<keyword evidence="1" id="KW-0732">Signal</keyword>
<dbReference type="RefSeq" id="WP_252111696.1">
    <property type="nucleotide sequence ID" value="NZ_JAMSHT010000001.1"/>
</dbReference>
<evidence type="ECO:0000256" key="1">
    <source>
        <dbReference type="SAM" id="SignalP"/>
    </source>
</evidence>
<evidence type="ECO:0000313" key="3">
    <source>
        <dbReference type="EMBL" id="MCM8556468.1"/>
    </source>
</evidence>